<comment type="caution">
    <text evidence="2">The sequence shown here is derived from an EMBL/GenBank/DDBJ whole genome shotgun (WGS) entry which is preliminary data.</text>
</comment>
<name>A0ABU8NCQ4_9PSEU</name>
<gene>
    <name evidence="2" type="ORF">WCD41_22080</name>
</gene>
<evidence type="ECO:0000313" key="3">
    <source>
        <dbReference type="Proteomes" id="UP001370100"/>
    </source>
</evidence>
<keyword evidence="3" id="KW-1185">Reference proteome</keyword>
<reference evidence="2 3" key="1">
    <citation type="submission" date="2024-03" db="EMBL/GenBank/DDBJ databases">
        <title>Actinomycetospora sp. OC33-EN06, a novel actinomycete isolated from wild orchid (Aerides multiflora).</title>
        <authorList>
            <person name="Suriyachadkun C."/>
        </authorList>
    </citation>
    <scope>NUCLEOTIDE SEQUENCE [LARGE SCALE GENOMIC DNA]</scope>
    <source>
        <strain evidence="2 3">OC33-EN06</strain>
    </source>
</reference>
<sequence>MDEHAASTRDEDAAVREETEQLADGRTIRFFSWAPEGEDA</sequence>
<evidence type="ECO:0000256" key="1">
    <source>
        <dbReference type="SAM" id="MobiDB-lite"/>
    </source>
</evidence>
<feature type="region of interest" description="Disordered" evidence="1">
    <location>
        <begin position="1"/>
        <end position="21"/>
    </location>
</feature>
<dbReference type="EMBL" id="JBBEGL010000006">
    <property type="protein sequence ID" value="MEJ2889164.1"/>
    <property type="molecule type" value="Genomic_DNA"/>
</dbReference>
<dbReference type="RefSeq" id="WP_337716453.1">
    <property type="nucleotide sequence ID" value="NZ_JBBEGL010000006.1"/>
</dbReference>
<feature type="compositionally biased region" description="Basic and acidic residues" evidence="1">
    <location>
        <begin position="1"/>
        <end position="19"/>
    </location>
</feature>
<accession>A0ABU8NCQ4</accession>
<organism evidence="2 3">
    <name type="scientific">Actinomycetospora aeridis</name>
    <dbReference type="NCBI Taxonomy" id="3129231"/>
    <lineage>
        <taxon>Bacteria</taxon>
        <taxon>Bacillati</taxon>
        <taxon>Actinomycetota</taxon>
        <taxon>Actinomycetes</taxon>
        <taxon>Pseudonocardiales</taxon>
        <taxon>Pseudonocardiaceae</taxon>
        <taxon>Actinomycetospora</taxon>
    </lineage>
</organism>
<proteinExistence type="predicted"/>
<protein>
    <submittedName>
        <fullName evidence="2">Uncharacterized protein</fullName>
    </submittedName>
</protein>
<evidence type="ECO:0000313" key="2">
    <source>
        <dbReference type="EMBL" id="MEJ2889164.1"/>
    </source>
</evidence>
<dbReference type="Proteomes" id="UP001370100">
    <property type="component" value="Unassembled WGS sequence"/>
</dbReference>